<reference evidence="1 2" key="1">
    <citation type="submission" date="2019-11" db="EMBL/GenBank/DDBJ databases">
        <title>Novel Deefgea species.</title>
        <authorList>
            <person name="Han J.-H."/>
        </authorList>
    </citation>
    <scope>NUCLEOTIDE SEQUENCE [LARGE SCALE GENOMIC DNA]</scope>
    <source>
        <strain evidence="1 2">LMG 24817</strain>
    </source>
</reference>
<comment type="caution">
    <text evidence="1">The sequence shown here is derived from an EMBL/GenBank/DDBJ whole genome shotgun (WGS) entry which is preliminary data.</text>
</comment>
<sequence length="215" mass="24379">MFKNSTIGSKNENGIVAYIMLAAGLCSLLDFSRAESYISYGNLMERDQDFFQATYLYDIRQGSELSDEVYGFRGVPYESALGDAINLDKFYKTNWTDFSLTWVTKLDDGLGLIWGGSTGEYGEKYKIYPKFKFGFIYQTWLSKSSKLSIYATSYLGGMLREKTCQGDYGEIGGVQTVNCRLAGSTLKPSDTLKYLLNKKPRYEQFISISYNLSFN</sequence>
<evidence type="ECO:0000313" key="1">
    <source>
        <dbReference type="EMBL" id="MBM5570723.1"/>
    </source>
</evidence>
<evidence type="ECO:0008006" key="3">
    <source>
        <dbReference type="Google" id="ProtNLM"/>
    </source>
</evidence>
<protein>
    <recommendedName>
        <fullName evidence="3">Outer membrane protein</fullName>
    </recommendedName>
</protein>
<name>A0ABS2C9B2_9NEIS</name>
<gene>
    <name evidence="1" type="ORF">GM173_03910</name>
</gene>
<dbReference type="Proteomes" id="UP001195660">
    <property type="component" value="Unassembled WGS sequence"/>
</dbReference>
<proteinExistence type="predicted"/>
<organism evidence="1 2">
    <name type="scientific">Deefgea chitinilytica</name>
    <dbReference type="NCBI Taxonomy" id="570276"/>
    <lineage>
        <taxon>Bacteria</taxon>
        <taxon>Pseudomonadati</taxon>
        <taxon>Pseudomonadota</taxon>
        <taxon>Betaproteobacteria</taxon>
        <taxon>Neisseriales</taxon>
        <taxon>Chitinibacteraceae</taxon>
        <taxon>Deefgea</taxon>
    </lineage>
</organism>
<keyword evidence="2" id="KW-1185">Reference proteome</keyword>
<dbReference type="EMBL" id="WOFE01000001">
    <property type="protein sequence ID" value="MBM5570723.1"/>
    <property type="molecule type" value="Genomic_DNA"/>
</dbReference>
<evidence type="ECO:0000313" key="2">
    <source>
        <dbReference type="Proteomes" id="UP001195660"/>
    </source>
</evidence>
<accession>A0ABS2C9B2</accession>
<dbReference type="RefSeq" id="WP_203570003.1">
    <property type="nucleotide sequence ID" value="NZ_WOFE01000001.1"/>
</dbReference>